<evidence type="ECO:0000313" key="2">
    <source>
        <dbReference type="EMBL" id="KAA2250936.1"/>
    </source>
</evidence>
<accession>A0A5B2WKF0</accession>
<name>A0A5B2WKF0_9PSEU</name>
<reference evidence="2 3" key="2">
    <citation type="submission" date="2019-09" db="EMBL/GenBank/DDBJ databases">
        <authorList>
            <person name="Jin C."/>
        </authorList>
    </citation>
    <scope>NUCLEOTIDE SEQUENCE [LARGE SCALE GENOMIC DNA]</scope>
    <source>
        <strain evidence="2 3">AN110305</strain>
    </source>
</reference>
<dbReference type="Pfam" id="PF16571">
    <property type="entry name" value="FBP_C"/>
    <property type="match status" value="1"/>
</dbReference>
<gene>
    <name evidence="2" type="ORF">F0L68_38225</name>
</gene>
<sequence>MRPLTSEEIRKSFVNCTKSEVRSMVLPNEFDRTKWDELDFLGWRDGKAPNRGYVVLERDDTVLGIGLAANVSSRSRLKKNMCAFCVTTQDLASISLFAARRAGTPGRQGNTVGTYACADLRCCGYVAGTASPSVPQPHETLTTEERAVRMMTNLGRFVDKVLGTA</sequence>
<reference evidence="2 3" key="1">
    <citation type="submission" date="2019-09" db="EMBL/GenBank/DDBJ databases">
        <title>Goodfellowia gen. nov., a new genus of the Pseudonocardineae related to Actinoalloteichus, containing Goodfellowia coeruleoviolacea gen. nov., comb. nov. gen. nov., comb. nov.</title>
        <authorList>
            <person name="Labeda D."/>
        </authorList>
    </citation>
    <scope>NUCLEOTIDE SEQUENCE [LARGE SCALE GENOMIC DNA]</scope>
    <source>
        <strain evidence="2 3">AN110305</strain>
    </source>
</reference>
<dbReference type="RefSeq" id="WP_149854811.1">
    <property type="nucleotide sequence ID" value="NZ_VUOB01000086.1"/>
</dbReference>
<dbReference type="OrthoDB" id="4171838at2"/>
<dbReference type="Proteomes" id="UP000323454">
    <property type="component" value="Unassembled WGS sequence"/>
</dbReference>
<evidence type="ECO:0000313" key="3">
    <source>
        <dbReference type="Proteomes" id="UP000323454"/>
    </source>
</evidence>
<proteinExistence type="predicted"/>
<dbReference type="InterPro" id="IPR032330">
    <property type="entry name" value="EF-G-binding_C"/>
</dbReference>
<organism evidence="2 3">
    <name type="scientific">Solihabitans fulvus</name>
    <dbReference type="NCBI Taxonomy" id="1892852"/>
    <lineage>
        <taxon>Bacteria</taxon>
        <taxon>Bacillati</taxon>
        <taxon>Actinomycetota</taxon>
        <taxon>Actinomycetes</taxon>
        <taxon>Pseudonocardiales</taxon>
        <taxon>Pseudonocardiaceae</taxon>
        <taxon>Solihabitans</taxon>
    </lineage>
</organism>
<feature type="domain" description="Elongation factor G-binding protein C-terminal treble-clef zinc-finger" evidence="1">
    <location>
        <begin position="8"/>
        <end position="161"/>
    </location>
</feature>
<comment type="caution">
    <text evidence="2">The sequence shown here is derived from an EMBL/GenBank/DDBJ whole genome shotgun (WGS) entry which is preliminary data.</text>
</comment>
<keyword evidence="3" id="KW-1185">Reference proteome</keyword>
<dbReference type="AlphaFoldDB" id="A0A5B2WKF0"/>
<dbReference type="EMBL" id="VUOB01000086">
    <property type="protein sequence ID" value="KAA2250936.1"/>
    <property type="molecule type" value="Genomic_DNA"/>
</dbReference>
<evidence type="ECO:0000259" key="1">
    <source>
        <dbReference type="Pfam" id="PF16571"/>
    </source>
</evidence>
<protein>
    <submittedName>
        <fullName evidence="2">FBP domain-containing protein</fullName>
    </submittedName>
</protein>